<dbReference type="GO" id="GO:0003959">
    <property type="term" value="F:NADPH dehydrogenase activity"/>
    <property type="evidence" value="ECO:0007669"/>
    <property type="project" value="TreeGrafter"/>
</dbReference>
<organism evidence="2 3">
    <name type="scientific">Lentinus brumalis</name>
    <dbReference type="NCBI Taxonomy" id="2498619"/>
    <lineage>
        <taxon>Eukaryota</taxon>
        <taxon>Fungi</taxon>
        <taxon>Dikarya</taxon>
        <taxon>Basidiomycota</taxon>
        <taxon>Agaricomycotina</taxon>
        <taxon>Agaricomycetes</taxon>
        <taxon>Polyporales</taxon>
        <taxon>Polyporaceae</taxon>
        <taxon>Lentinus</taxon>
    </lineage>
</organism>
<dbReference type="STRING" id="139420.A0A371DV36"/>
<dbReference type="InterPro" id="IPR001155">
    <property type="entry name" value="OxRdtase_FMN_N"/>
</dbReference>
<evidence type="ECO:0000313" key="3">
    <source>
        <dbReference type="Proteomes" id="UP000256964"/>
    </source>
</evidence>
<gene>
    <name evidence="2" type="ORF">OH76DRAFT_385538</name>
</gene>
<dbReference type="InterPro" id="IPR013785">
    <property type="entry name" value="Aldolase_TIM"/>
</dbReference>
<sequence>MTDIEPAEAVPKLFQPVRVGEIELAHRVVFAPCTRFRANKDNVHTSLGVTYYEQRASVPGTLLITEASIIEPQVPHIPGTFNDEQLAGWKKVVDAVHAKGSYIYLQLWAGGRAALVTAETKARGLYSPSAIPVKGREDIPLYEMTIDDIRRYIALFTKSAVDAVERAGFDGVELHGANGYLIDQFIQDVSNHRTDEYGGSVENRARFPLELVESVSKAIGIKKTAIRLSPWANGNDMGMKDPIPTFTYLVERLAKEFPELAYLHVIEPGVSNYWNIPIGPGHSNDFIRNIWLPRAFITAGRYYRKEAIERAEQTGELIAFGRLFISNPDLPLRLRKNLHLEKWDHDTYYTPEEPHGFIDYPFADENTPLADDD</sequence>
<dbReference type="EMBL" id="KZ857380">
    <property type="protein sequence ID" value="RDX56412.1"/>
    <property type="molecule type" value="Genomic_DNA"/>
</dbReference>
<dbReference type="CDD" id="cd02933">
    <property type="entry name" value="OYE_like_FMN"/>
    <property type="match status" value="1"/>
</dbReference>
<keyword evidence="3" id="KW-1185">Reference proteome</keyword>
<dbReference type="GO" id="GO:0010181">
    <property type="term" value="F:FMN binding"/>
    <property type="evidence" value="ECO:0007669"/>
    <property type="project" value="InterPro"/>
</dbReference>
<dbReference type="Gene3D" id="3.20.20.70">
    <property type="entry name" value="Aldolase class I"/>
    <property type="match status" value="1"/>
</dbReference>
<dbReference type="PANTHER" id="PTHR22893">
    <property type="entry name" value="NADH OXIDOREDUCTASE-RELATED"/>
    <property type="match status" value="1"/>
</dbReference>
<dbReference type="AlphaFoldDB" id="A0A371DV36"/>
<accession>A0A371DV36</accession>
<dbReference type="OrthoDB" id="276546at2759"/>
<protein>
    <submittedName>
        <fullName evidence="2">NADH:flavin oxidoreductase/NADH oxidase</fullName>
    </submittedName>
</protein>
<feature type="domain" description="NADH:flavin oxidoreductase/NADH oxidase N-terminal" evidence="1">
    <location>
        <begin position="12"/>
        <end position="340"/>
    </location>
</feature>
<dbReference type="PANTHER" id="PTHR22893:SF91">
    <property type="entry name" value="NADPH DEHYDROGENASE 2-RELATED"/>
    <property type="match status" value="1"/>
</dbReference>
<dbReference type="SUPFAM" id="SSF51395">
    <property type="entry name" value="FMN-linked oxidoreductases"/>
    <property type="match status" value="1"/>
</dbReference>
<proteinExistence type="predicted"/>
<dbReference type="Proteomes" id="UP000256964">
    <property type="component" value="Unassembled WGS sequence"/>
</dbReference>
<reference evidence="2 3" key="1">
    <citation type="journal article" date="2018" name="Biotechnol. Biofuels">
        <title>Integrative visual omics of the white-rot fungus Polyporus brumalis exposes the biotechnological potential of its oxidative enzymes for delignifying raw plant biomass.</title>
        <authorList>
            <person name="Miyauchi S."/>
            <person name="Rancon A."/>
            <person name="Drula E."/>
            <person name="Hage H."/>
            <person name="Chaduli D."/>
            <person name="Favel A."/>
            <person name="Grisel S."/>
            <person name="Henrissat B."/>
            <person name="Herpoel-Gimbert I."/>
            <person name="Ruiz-Duenas F.J."/>
            <person name="Chevret D."/>
            <person name="Hainaut M."/>
            <person name="Lin J."/>
            <person name="Wang M."/>
            <person name="Pangilinan J."/>
            <person name="Lipzen A."/>
            <person name="Lesage-Meessen L."/>
            <person name="Navarro D."/>
            <person name="Riley R."/>
            <person name="Grigoriev I.V."/>
            <person name="Zhou S."/>
            <person name="Raouche S."/>
            <person name="Rosso M.N."/>
        </authorList>
    </citation>
    <scope>NUCLEOTIDE SEQUENCE [LARGE SCALE GENOMIC DNA]</scope>
    <source>
        <strain evidence="2 3">BRFM 1820</strain>
    </source>
</reference>
<dbReference type="Pfam" id="PF00724">
    <property type="entry name" value="Oxidored_FMN"/>
    <property type="match status" value="1"/>
</dbReference>
<name>A0A371DV36_9APHY</name>
<dbReference type="InterPro" id="IPR045247">
    <property type="entry name" value="Oye-like"/>
</dbReference>
<evidence type="ECO:0000259" key="1">
    <source>
        <dbReference type="Pfam" id="PF00724"/>
    </source>
</evidence>
<evidence type="ECO:0000313" key="2">
    <source>
        <dbReference type="EMBL" id="RDX56412.1"/>
    </source>
</evidence>